<gene>
    <name evidence="1" type="ORF">DVH24_006829</name>
</gene>
<evidence type="ECO:0000313" key="1">
    <source>
        <dbReference type="EMBL" id="RXH90884.1"/>
    </source>
</evidence>
<proteinExistence type="predicted"/>
<evidence type="ECO:0000313" key="2">
    <source>
        <dbReference type="Proteomes" id="UP000290289"/>
    </source>
</evidence>
<organism evidence="1 2">
    <name type="scientific">Malus domestica</name>
    <name type="common">Apple</name>
    <name type="synonym">Pyrus malus</name>
    <dbReference type="NCBI Taxonomy" id="3750"/>
    <lineage>
        <taxon>Eukaryota</taxon>
        <taxon>Viridiplantae</taxon>
        <taxon>Streptophyta</taxon>
        <taxon>Embryophyta</taxon>
        <taxon>Tracheophyta</taxon>
        <taxon>Spermatophyta</taxon>
        <taxon>Magnoliopsida</taxon>
        <taxon>eudicotyledons</taxon>
        <taxon>Gunneridae</taxon>
        <taxon>Pentapetalae</taxon>
        <taxon>rosids</taxon>
        <taxon>fabids</taxon>
        <taxon>Rosales</taxon>
        <taxon>Rosaceae</taxon>
        <taxon>Amygdaloideae</taxon>
        <taxon>Maleae</taxon>
        <taxon>Malus</taxon>
    </lineage>
</organism>
<comment type="caution">
    <text evidence="1">The sequence shown here is derived from an EMBL/GenBank/DDBJ whole genome shotgun (WGS) entry which is preliminary data.</text>
</comment>
<keyword evidence="2" id="KW-1185">Reference proteome</keyword>
<dbReference type="EMBL" id="RDQH01000334">
    <property type="protein sequence ID" value="RXH90884.1"/>
    <property type="molecule type" value="Genomic_DNA"/>
</dbReference>
<reference evidence="1 2" key="1">
    <citation type="submission" date="2018-10" db="EMBL/GenBank/DDBJ databases">
        <title>A high-quality apple genome assembly.</title>
        <authorList>
            <person name="Hu J."/>
        </authorList>
    </citation>
    <scope>NUCLEOTIDE SEQUENCE [LARGE SCALE GENOMIC DNA]</scope>
    <source>
        <strain evidence="2">cv. HFTH1</strain>
        <tissue evidence="1">Young leaf</tissue>
    </source>
</reference>
<sequence length="61" mass="6342">MNSTASQLNKWSNDATIILFQSSGQSPTTALRLLNVGLGKRVLDPRVGAGNTGTGRVRAGS</sequence>
<dbReference type="Proteomes" id="UP000290289">
    <property type="component" value="Chromosome 8"/>
</dbReference>
<dbReference type="AlphaFoldDB" id="A0A498J9R9"/>
<protein>
    <submittedName>
        <fullName evidence="1">Uncharacterized protein</fullName>
    </submittedName>
</protein>
<accession>A0A498J9R9</accession>
<name>A0A498J9R9_MALDO</name>